<keyword evidence="2" id="KW-1185">Reference proteome</keyword>
<reference evidence="1 2" key="1">
    <citation type="submission" date="2018-05" db="EMBL/GenBank/DDBJ databases">
        <title>Coraliomargarita sinensis sp. nov., isolated from a marine solar saltern.</title>
        <authorList>
            <person name="Zhou L.Y."/>
        </authorList>
    </citation>
    <scope>NUCLEOTIDE SEQUENCE [LARGE SCALE GENOMIC DNA]</scope>
    <source>
        <strain evidence="1 2">WN38</strain>
    </source>
</reference>
<dbReference type="RefSeq" id="WP_110132262.1">
    <property type="nucleotide sequence ID" value="NZ_QHJQ01000019.1"/>
</dbReference>
<dbReference type="AlphaFoldDB" id="A0A317ZDT0"/>
<evidence type="ECO:0000313" key="2">
    <source>
        <dbReference type="Proteomes" id="UP000247099"/>
    </source>
</evidence>
<organism evidence="1 2">
    <name type="scientific">Coraliomargarita sinensis</name>
    <dbReference type="NCBI Taxonomy" id="2174842"/>
    <lineage>
        <taxon>Bacteria</taxon>
        <taxon>Pseudomonadati</taxon>
        <taxon>Verrucomicrobiota</taxon>
        <taxon>Opitutia</taxon>
        <taxon>Puniceicoccales</taxon>
        <taxon>Coraliomargaritaceae</taxon>
        <taxon>Coraliomargarita</taxon>
    </lineage>
</organism>
<proteinExistence type="predicted"/>
<gene>
    <name evidence="1" type="ORF">DDZ13_14930</name>
</gene>
<evidence type="ECO:0000313" key="1">
    <source>
        <dbReference type="EMBL" id="PXA02862.1"/>
    </source>
</evidence>
<sequence length="246" mass="27703">MKKLPAALIIILTGTSSVYSNYVEVFFEGAIDTVTAGTKQIGEKIKGSFRYELDAEGEFPSPSMIYPLQTNFRAFPLSMTIDGNTLSYQYDTGAHLVDWSEENKEDFNLSSDGYLSDGNTNLRMECNFEGPDLFDSLWTLPNPPNFTNLSLARFSLSITTPSNLNSFEENYSGTIEHISAVVHPVRPEVQIVDISDDDITVLFYGKLQHSFNLEEWTDSPMFLQSSKHTYSFFEGAPKNFFVRATE</sequence>
<name>A0A317ZDT0_9BACT</name>
<accession>A0A317ZDT0</accession>
<dbReference type="InParanoid" id="A0A317ZDT0"/>
<dbReference type="EMBL" id="QHJQ01000019">
    <property type="protein sequence ID" value="PXA02862.1"/>
    <property type="molecule type" value="Genomic_DNA"/>
</dbReference>
<dbReference type="Proteomes" id="UP000247099">
    <property type="component" value="Unassembled WGS sequence"/>
</dbReference>
<protein>
    <submittedName>
        <fullName evidence="1">Uncharacterized protein</fullName>
    </submittedName>
</protein>
<comment type="caution">
    <text evidence="1">The sequence shown here is derived from an EMBL/GenBank/DDBJ whole genome shotgun (WGS) entry which is preliminary data.</text>
</comment>